<organism evidence="2 3">
    <name type="scientific">Roseimaritima multifibrata</name>
    <dbReference type="NCBI Taxonomy" id="1930274"/>
    <lineage>
        <taxon>Bacteria</taxon>
        <taxon>Pseudomonadati</taxon>
        <taxon>Planctomycetota</taxon>
        <taxon>Planctomycetia</taxon>
        <taxon>Pirellulales</taxon>
        <taxon>Pirellulaceae</taxon>
        <taxon>Roseimaritima</taxon>
    </lineage>
</organism>
<dbReference type="EMBL" id="CP036262">
    <property type="protein sequence ID" value="QDS94305.1"/>
    <property type="molecule type" value="Genomic_DNA"/>
</dbReference>
<feature type="domain" description="DUF2007" evidence="1">
    <location>
        <begin position="10"/>
        <end position="69"/>
    </location>
</feature>
<proteinExistence type="predicted"/>
<accession>A0A517MHF0</accession>
<evidence type="ECO:0000313" key="2">
    <source>
        <dbReference type="EMBL" id="QDS94305.1"/>
    </source>
</evidence>
<dbReference type="Proteomes" id="UP000320672">
    <property type="component" value="Chromosome"/>
</dbReference>
<dbReference type="RefSeq" id="WP_145352334.1">
    <property type="nucleotide sequence ID" value="NZ_CP036262.1"/>
</dbReference>
<dbReference type="Gene3D" id="3.30.70.790">
    <property type="entry name" value="UreE, C-terminal domain"/>
    <property type="match status" value="1"/>
</dbReference>
<dbReference type="AlphaFoldDB" id="A0A517MHF0"/>
<evidence type="ECO:0000259" key="1">
    <source>
        <dbReference type="Pfam" id="PF09413"/>
    </source>
</evidence>
<dbReference type="OrthoDB" id="215050at2"/>
<dbReference type="Pfam" id="PF09413">
    <property type="entry name" value="DUF2007"/>
    <property type="match status" value="1"/>
</dbReference>
<dbReference type="KEGG" id="rml:FF011L_30840"/>
<protein>
    <recommendedName>
        <fullName evidence="1">DUF2007 domain-containing protein</fullName>
    </recommendedName>
</protein>
<reference evidence="2 3" key="1">
    <citation type="submission" date="2019-02" db="EMBL/GenBank/DDBJ databases">
        <title>Deep-cultivation of Planctomycetes and their phenomic and genomic characterization uncovers novel biology.</title>
        <authorList>
            <person name="Wiegand S."/>
            <person name="Jogler M."/>
            <person name="Boedeker C."/>
            <person name="Pinto D."/>
            <person name="Vollmers J."/>
            <person name="Rivas-Marin E."/>
            <person name="Kohn T."/>
            <person name="Peeters S.H."/>
            <person name="Heuer A."/>
            <person name="Rast P."/>
            <person name="Oberbeckmann S."/>
            <person name="Bunk B."/>
            <person name="Jeske O."/>
            <person name="Meyerdierks A."/>
            <person name="Storesund J.E."/>
            <person name="Kallscheuer N."/>
            <person name="Luecker S."/>
            <person name="Lage O.M."/>
            <person name="Pohl T."/>
            <person name="Merkel B.J."/>
            <person name="Hornburger P."/>
            <person name="Mueller R.-W."/>
            <person name="Bruemmer F."/>
            <person name="Labrenz M."/>
            <person name="Spormann A.M."/>
            <person name="Op den Camp H."/>
            <person name="Overmann J."/>
            <person name="Amann R."/>
            <person name="Jetten M.S.M."/>
            <person name="Mascher T."/>
            <person name="Medema M.H."/>
            <person name="Devos D.P."/>
            <person name="Kaster A.-K."/>
            <person name="Ovreas L."/>
            <person name="Rohde M."/>
            <person name="Galperin M.Y."/>
            <person name="Jogler C."/>
        </authorList>
    </citation>
    <scope>NUCLEOTIDE SEQUENCE [LARGE SCALE GENOMIC DNA]</scope>
    <source>
        <strain evidence="2 3">FF011L</strain>
    </source>
</reference>
<keyword evidence="3" id="KW-1185">Reference proteome</keyword>
<name>A0A517MHF0_9BACT</name>
<sequence length="87" mass="9262">MVSDDSPVLVASAPTSIEANAIASFLVDAGIKATVTGSFTSGFQAEAPGWVRVVVRKVDLPAAEELLKKYRDIEVDWDQVDVGQPES</sequence>
<dbReference type="InterPro" id="IPR018551">
    <property type="entry name" value="DUF2007"/>
</dbReference>
<evidence type="ECO:0000313" key="3">
    <source>
        <dbReference type="Proteomes" id="UP000320672"/>
    </source>
</evidence>
<gene>
    <name evidence="2" type="ORF">FF011L_30840</name>
</gene>